<dbReference type="OrthoDB" id="8062037at2759"/>
<accession>A0A5B6W2I4</accession>
<protein>
    <submittedName>
        <fullName evidence="1">Zinc finger, RING-type</fullName>
    </submittedName>
</protein>
<dbReference type="Proteomes" id="UP000325315">
    <property type="component" value="Unassembled WGS sequence"/>
</dbReference>
<name>A0A5B6W2I4_9ROSI</name>
<organism evidence="1 2">
    <name type="scientific">Gossypium australe</name>
    <dbReference type="NCBI Taxonomy" id="47621"/>
    <lineage>
        <taxon>Eukaryota</taxon>
        <taxon>Viridiplantae</taxon>
        <taxon>Streptophyta</taxon>
        <taxon>Embryophyta</taxon>
        <taxon>Tracheophyta</taxon>
        <taxon>Spermatophyta</taxon>
        <taxon>Magnoliopsida</taxon>
        <taxon>eudicotyledons</taxon>
        <taxon>Gunneridae</taxon>
        <taxon>Pentapetalae</taxon>
        <taxon>rosids</taxon>
        <taxon>malvids</taxon>
        <taxon>Malvales</taxon>
        <taxon>Malvaceae</taxon>
        <taxon>Malvoideae</taxon>
        <taxon>Gossypium</taxon>
    </lineage>
</organism>
<comment type="caution">
    <text evidence="1">The sequence shown here is derived from an EMBL/GenBank/DDBJ whole genome shotgun (WGS) entry which is preliminary data.</text>
</comment>
<dbReference type="AlphaFoldDB" id="A0A5B6W2I4"/>
<sequence length="217" mass="24735">MKTIRISQDDVTKENSRYVFHSSMTITTNSKILKNSDRSPRWQAQKSECHGQFFTVIGQTKLLPFFIHVMECKTDVGFVTSFLYQNHDLINLGIDLSSSRMPSVFRHKGVHPAVYLDPTTPRLLTDPLPFHCSSNPCGVFPFSGSRIHHFWTLIQRGSLLLFPPIPGCPALYMQQEGPSTQLHPVPHPFHSTTFLLQRVFQSDPRGQSYKHSVQDLV</sequence>
<evidence type="ECO:0000313" key="1">
    <source>
        <dbReference type="EMBL" id="KAA3475307.1"/>
    </source>
</evidence>
<dbReference type="EMBL" id="SMMG02000005">
    <property type="protein sequence ID" value="KAA3475307.1"/>
    <property type="molecule type" value="Genomic_DNA"/>
</dbReference>
<proteinExistence type="predicted"/>
<reference evidence="1" key="1">
    <citation type="submission" date="2019-08" db="EMBL/GenBank/DDBJ databases">
        <authorList>
            <person name="Liu F."/>
        </authorList>
    </citation>
    <scope>NUCLEOTIDE SEQUENCE [LARGE SCALE GENOMIC DNA]</scope>
    <source>
        <strain evidence="1">PA1801</strain>
        <tissue evidence="1">Leaf</tissue>
    </source>
</reference>
<evidence type="ECO:0000313" key="2">
    <source>
        <dbReference type="Proteomes" id="UP000325315"/>
    </source>
</evidence>
<gene>
    <name evidence="1" type="primary">gol</name>
    <name evidence="1" type="ORF">EPI10_025505</name>
</gene>
<keyword evidence="2" id="KW-1185">Reference proteome</keyword>